<evidence type="ECO:0000313" key="1">
    <source>
        <dbReference type="EMBL" id="QQP38505.1"/>
    </source>
</evidence>
<evidence type="ECO:0000313" key="2">
    <source>
        <dbReference type="Proteomes" id="UP000595437"/>
    </source>
</evidence>
<dbReference type="AlphaFoldDB" id="A0A7T8GW23"/>
<dbReference type="Proteomes" id="UP000595437">
    <property type="component" value="Chromosome 13"/>
</dbReference>
<protein>
    <submittedName>
        <fullName evidence="1">Uncharacterized protein</fullName>
    </submittedName>
</protein>
<reference evidence="2" key="1">
    <citation type="submission" date="2021-01" db="EMBL/GenBank/DDBJ databases">
        <title>Caligus Genome Assembly.</title>
        <authorList>
            <person name="Gallardo-Escarate C."/>
        </authorList>
    </citation>
    <scope>NUCLEOTIDE SEQUENCE [LARGE SCALE GENOMIC DNA]</scope>
</reference>
<gene>
    <name evidence="1" type="ORF">FKW44_019090</name>
</gene>
<organism evidence="1 2">
    <name type="scientific">Caligus rogercresseyi</name>
    <name type="common">Sea louse</name>
    <dbReference type="NCBI Taxonomy" id="217165"/>
    <lineage>
        <taxon>Eukaryota</taxon>
        <taxon>Metazoa</taxon>
        <taxon>Ecdysozoa</taxon>
        <taxon>Arthropoda</taxon>
        <taxon>Crustacea</taxon>
        <taxon>Multicrustacea</taxon>
        <taxon>Hexanauplia</taxon>
        <taxon>Copepoda</taxon>
        <taxon>Siphonostomatoida</taxon>
        <taxon>Caligidae</taxon>
        <taxon>Caligus</taxon>
    </lineage>
</organism>
<proteinExistence type="predicted"/>
<accession>A0A7T8GW23</accession>
<dbReference type="EMBL" id="CP045902">
    <property type="protein sequence ID" value="QQP38505.1"/>
    <property type="molecule type" value="Genomic_DNA"/>
</dbReference>
<sequence>MKADGALLITFTAEELSYFLASIQSNNLSKRFLEAVSGVGDISYFLQSERHLENVSSLEELHHFYMKNVDSCISAEARHFHTVTPSILTKYLTYLARYLVEEDGFHRLAHTTCSDYLIALSLTAASWSSRKSLWTS</sequence>
<name>A0A7T8GW23_CALRO</name>
<keyword evidence="2" id="KW-1185">Reference proteome</keyword>
<dbReference type="OrthoDB" id="10682145at2759"/>